<proteinExistence type="predicted"/>
<protein>
    <recommendedName>
        <fullName evidence="1">TPM domain-containing protein</fullName>
    </recommendedName>
</protein>
<evidence type="ECO:0000259" key="1">
    <source>
        <dbReference type="Pfam" id="PF04536"/>
    </source>
</evidence>
<organism evidence="2 3">
    <name type="scientific">Winogradskyella thalassocola</name>
    <dbReference type="NCBI Taxonomy" id="262004"/>
    <lineage>
        <taxon>Bacteria</taxon>
        <taxon>Pseudomonadati</taxon>
        <taxon>Bacteroidota</taxon>
        <taxon>Flavobacteriia</taxon>
        <taxon>Flavobacteriales</taxon>
        <taxon>Flavobacteriaceae</taxon>
        <taxon>Winogradskyella</taxon>
    </lineage>
</organism>
<keyword evidence="3" id="KW-1185">Reference proteome</keyword>
<gene>
    <name evidence="2" type="ORF">SAMN04489796_10624</name>
</gene>
<evidence type="ECO:0000313" key="3">
    <source>
        <dbReference type="Proteomes" id="UP000199492"/>
    </source>
</evidence>
<dbReference type="AlphaFoldDB" id="A0A1G8GTI6"/>
<dbReference type="PANTHER" id="PTHR30373:SF2">
    <property type="entry name" value="UPF0603 PROTEIN YGCG"/>
    <property type="match status" value="1"/>
</dbReference>
<evidence type="ECO:0000313" key="2">
    <source>
        <dbReference type="EMBL" id="SDH97679.1"/>
    </source>
</evidence>
<reference evidence="3" key="1">
    <citation type="submission" date="2016-10" db="EMBL/GenBank/DDBJ databases">
        <authorList>
            <person name="Varghese N."/>
            <person name="Submissions S."/>
        </authorList>
    </citation>
    <scope>NUCLEOTIDE SEQUENCE [LARGE SCALE GENOMIC DNA]</scope>
    <source>
        <strain evidence="3">DSM 15363</strain>
    </source>
</reference>
<sequence length="169" mass="19101">MRLKFFFQLTMVCILFLNCKETKTDIETVPSYIPLNPSQERVVDLANLFSNAESDSLAYKIIGYEKRTTNQIAILTIDSLPPNTTIQHFGTEVGENWGVGTKEKDNGLLITISNHDRKIAISTGIGTEQTISDYECKVIIDSIMIPPFRTNNYYKGVDKALDSIMLLWD</sequence>
<dbReference type="OrthoDB" id="9810918at2"/>
<dbReference type="RefSeq" id="WP_092468960.1">
    <property type="nucleotide sequence ID" value="NZ_FNCZ01000006.1"/>
</dbReference>
<dbReference type="Proteomes" id="UP000199492">
    <property type="component" value="Unassembled WGS sequence"/>
</dbReference>
<feature type="domain" description="TPM" evidence="1">
    <location>
        <begin position="42"/>
        <end position="165"/>
    </location>
</feature>
<dbReference type="InterPro" id="IPR007621">
    <property type="entry name" value="TPM_dom"/>
</dbReference>
<dbReference type="Pfam" id="PF04536">
    <property type="entry name" value="TPM_phosphatase"/>
    <property type="match status" value="1"/>
</dbReference>
<dbReference type="EMBL" id="FNCZ01000006">
    <property type="protein sequence ID" value="SDH97679.1"/>
    <property type="molecule type" value="Genomic_DNA"/>
</dbReference>
<dbReference type="PANTHER" id="PTHR30373">
    <property type="entry name" value="UPF0603 PROTEIN YGCG"/>
    <property type="match status" value="1"/>
</dbReference>
<dbReference type="STRING" id="262004.SAMN04489796_10624"/>
<accession>A0A1G8GTI6</accession>
<dbReference type="Gene3D" id="3.10.310.50">
    <property type="match status" value="1"/>
</dbReference>
<name>A0A1G8GTI6_9FLAO</name>